<sequence>MQRAQRLNAIVARVVDSGEVEVATLAEEFDVSLATIRRDIDSLQRKRLVTRTHGGVRPHDSFYDLPLSLKSAQDLAEKRRIAQRALEFVDGARVIGMTGGTTVTEFARGLLDRQGLTIVTNALNVATDLLANPGLRVFAAGGEVRPSSQEVIGPSAETFLAEYNLDVAIVGVDGVDARAGCTNYDPAGSRVNRVLVQRAKRVIVLADASKIGHVALAPVCTLAQVDILLTDTRLPPADAEALATAGCKVLRA</sequence>
<dbReference type="Proteomes" id="UP000680865">
    <property type="component" value="Unassembled WGS sequence"/>
</dbReference>
<dbReference type="AlphaFoldDB" id="A0A919SK10"/>
<dbReference type="SMART" id="SM01134">
    <property type="entry name" value="DeoRC"/>
    <property type="match status" value="1"/>
</dbReference>
<dbReference type="SUPFAM" id="SSF100950">
    <property type="entry name" value="NagB/RpiA/CoA transferase-like"/>
    <property type="match status" value="1"/>
</dbReference>
<dbReference type="InterPro" id="IPR018356">
    <property type="entry name" value="Tscrpt_reg_HTH_DeoR_CS"/>
</dbReference>
<dbReference type="PANTHER" id="PTHR30363:SF44">
    <property type="entry name" value="AGA OPERON TRANSCRIPTIONAL REPRESSOR-RELATED"/>
    <property type="match status" value="1"/>
</dbReference>
<dbReference type="InterPro" id="IPR036388">
    <property type="entry name" value="WH-like_DNA-bd_sf"/>
</dbReference>
<comment type="caution">
    <text evidence="5">The sequence shown here is derived from an EMBL/GenBank/DDBJ whole genome shotgun (WGS) entry which is preliminary data.</text>
</comment>
<dbReference type="PROSITE" id="PS00894">
    <property type="entry name" value="HTH_DEOR_1"/>
    <property type="match status" value="1"/>
</dbReference>
<keyword evidence="3" id="KW-0804">Transcription</keyword>
<evidence type="ECO:0000313" key="5">
    <source>
        <dbReference type="EMBL" id="GIM73139.1"/>
    </source>
</evidence>
<organism evidence="5 6">
    <name type="scientific">Winogradskya consettensis</name>
    <dbReference type="NCBI Taxonomy" id="113560"/>
    <lineage>
        <taxon>Bacteria</taxon>
        <taxon>Bacillati</taxon>
        <taxon>Actinomycetota</taxon>
        <taxon>Actinomycetes</taxon>
        <taxon>Micromonosporales</taxon>
        <taxon>Micromonosporaceae</taxon>
        <taxon>Winogradskya</taxon>
    </lineage>
</organism>
<dbReference type="SUPFAM" id="SSF46785">
    <property type="entry name" value="Winged helix' DNA-binding domain"/>
    <property type="match status" value="1"/>
</dbReference>
<dbReference type="EMBL" id="BOQP01000016">
    <property type="protein sequence ID" value="GIM73139.1"/>
    <property type="molecule type" value="Genomic_DNA"/>
</dbReference>
<dbReference type="GO" id="GO:0003700">
    <property type="term" value="F:DNA-binding transcription factor activity"/>
    <property type="evidence" value="ECO:0007669"/>
    <property type="project" value="InterPro"/>
</dbReference>
<dbReference type="InterPro" id="IPR050313">
    <property type="entry name" value="Carb_Metab_HTH_regulators"/>
</dbReference>
<dbReference type="InterPro" id="IPR037171">
    <property type="entry name" value="NagB/RpiA_transferase-like"/>
</dbReference>
<dbReference type="PRINTS" id="PR00037">
    <property type="entry name" value="HTHLACR"/>
</dbReference>
<evidence type="ECO:0000256" key="1">
    <source>
        <dbReference type="ARBA" id="ARBA00023015"/>
    </source>
</evidence>
<evidence type="ECO:0000256" key="3">
    <source>
        <dbReference type="ARBA" id="ARBA00023163"/>
    </source>
</evidence>
<evidence type="ECO:0000259" key="4">
    <source>
        <dbReference type="PROSITE" id="PS51000"/>
    </source>
</evidence>
<dbReference type="GO" id="GO:0003677">
    <property type="term" value="F:DNA binding"/>
    <property type="evidence" value="ECO:0007669"/>
    <property type="project" value="UniProtKB-KW"/>
</dbReference>
<dbReference type="InterPro" id="IPR001034">
    <property type="entry name" value="DeoR_HTH"/>
</dbReference>
<reference evidence="5" key="1">
    <citation type="submission" date="2021-03" db="EMBL/GenBank/DDBJ databases">
        <title>Whole genome shotgun sequence of Actinoplanes consettensis NBRC 14913.</title>
        <authorList>
            <person name="Komaki H."/>
            <person name="Tamura T."/>
        </authorList>
    </citation>
    <scope>NUCLEOTIDE SEQUENCE</scope>
    <source>
        <strain evidence="5">NBRC 14913</strain>
    </source>
</reference>
<keyword evidence="2" id="KW-0238">DNA-binding</keyword>
<dbReference type="Pfam" id="PF08220">
    <property type="entry name" value="HTH_DeoR"/>
    <property type="match status" value="1"/>
</dbReference>
<dbReference type="InterPro" id="IPR036390">
    <property type="entry name" value="WH_DNA-bd_sf"/>
</dbReference>
<dbReference type="SMART" id="SM00420">
    <property type="entry name" value="HTH_DEOR"/>
    <property type="match status" value="1"/>
</dbReference>
<dbReference type="PROSITE" id="PS51000">
    <property type="entry name" value="HTH_DEOR_2"/>
    <property type="match status" value="1"/>
</dbReference>
<dbReference type="Gene3D" id="1.10.10.10">
    <property type="entry name" value="Winged helix-like DNA-binding domain superfamily/Winged helix DNA-binding domain"/>
    <property type="match status" value="1"/>
</dbReference>
<dbReference type="Pfam" id="PF00455">
    <property type="entry name" value="DeoRC"/>
    <property type="match status" value="1"/>
</dbReference>
<evidence type="ECO:0000256" key="2">
    <source>
        <dbReference type="ARBA" id="ARBA00023125"/>
    </source>
</evidence>
<proteinExistence type="predicted"/>
<dbReference type="Gene3D" id="3.40.50.1360">
    <property type="match status" value="1"/>
</dbReference>
<feature type="domain" description="HTH deoR-type" evidence="4">
    <location>
        <begin position="3"/>
        <end position="58"/>
    </location>
</feature>
<keyword evidence="6" id="KW-1185">Reference proteome</keyword>
<protein>
    <submittedName>
        <fullName evidence="5">DeoR family transcriptional regulator</fullName>
    </submittedName>
</protein>
<accession>A0A919SK10</accession>
<dbReference type="PANTHER" id="PTHR30363">
    <property type="entry name" value="HTH-TYPE TRANSCRIPTIONAL REGULATOR SRLR-RELATED"/>
    <property type="match status" value="1"/>
</dbReference>
<gene>
    <name evidence="5" type="primary">agaR_1</name>
    <name evidence="5" type="ORF">Aco04nite_33820</name>
</gene>
<evidence type="ECO:0000313" key="6">
    <source>
        <dbReference type="Proteomes" id="UP000680865"/>
    </source>
</evidence>
<dbReference type="RefSeq" id="WP_212998155.1">
    <property type="nucleotide sequence ID" value="NZ_BAAATW010000007.1"/>
</dbReference>
<keyword evidence="1" id="KW-0805">Transcription regulation</keyword>
<dbReference type="InterPro" id="IPR014036">
    <property type="entry name" value="DeoR-like_C"/>
</dbReference>
<name>A0A919SK10_9ACTN</name>